<keyword evidence="2" id="KW-1185">Reference proteome</keyword>
<dbReference type="Proteomes" id="UP001526426">
    <property type="component" value="Unassembled WGS sequence"/>
</dbReference>
<protein>
    <submittedName>
        <fullName evidence="1">Uncharacterized protein</fullName>
    </submittedName>
</protein>
<sequence>MNLLQLDSLFQGLGKPVLYSAVAGVIGLGTVLSNPTPSEAQVTINVTGGNVSGDYLLDVIQNPTGTLITPFGVYTGPFAAGNNSNLAIGVITTTMFQSIGTNDFTGNAYVNGTSTPFTGKLDLTVDSAWLTFGNVTKNITGGTITLNTPNTLTGFSFEAPVIPPAPPVIPPAPPVIPPAPPVIPPAPPVIPPAPPVIPPAPSVIPPAPSVIPPAPPVIPPAPSV</sequence>
<reference evidence="1 2" key="1">
    <citation type="submission" date="2021-08" db="EMBL/GenBank/DDBJ databases">
        <title>Draft genome sequence of Spirulina subsalsa with high tolerance to salinity and hype-accumulation of phycocyanin.</title>
        <authorList>
            <person name="Pei H."/>
            <person name="Jiang L."/>
        </authorList>
    </citation>
    <scope>NUCLEOTIDE SEQUENCE [LARGE SCALE GENOMIC DNA]</scope>
    <source>
        <strain evidence="1 2">FACHB-351</strain>
    </source>
</reference>
<evidence type="ECO:0000313" key="2">
    <source>
        <dbReference type="Proteomes" id="UP001526426"/>
    </source>
</evidence>
<accession>A0ABT3L3L8</accession>
<comment type="caution">
    <text evidence="1">The sequence shown here is derived from an EMBL/GenBank/DDBJ whole genome shotgun (WGS) entry which is preliminary data.</text>
</comment>
<evidence type="ECO:0000313" key="1">
    <source>
        <dbReference type="EMBL" id="MCW6036093.1"/>
    </source>
</evidence>
<gene>
    <name evidence="1" type="ORF">K4A83_07385</name>
</gene>
<dbReference type="RefSeq" id="WP_265263830.1">
    <property type="nucleotide sequence ID" value="NZ_JAIHOM010000028.1"/>
</dbReference>
<proteinExistence type="predicted"/>
<feature type="non-terminal residue" evidence="1">
    <location>
        <position position="224"/>
    </location>
</feature>
<name>A0ABT3L3L8_9CYAN</name>
<dbReference type="EMBL" id="JAIHOM010000028">
    <property type="protein sequence ID" value="MCW6036093.1"/>
    <property type="molecule type" value="Genomic_DNA"/>
</dbReference>
<organism evidence="1 2">
    <name type="scientific">Spirulina subsalsa FACHB-351</name>
    <dbReference type="NCBI Taxonomy" id="234711"/>
    <lineage>
        <taxon>Bacteria</taxon>
        <taxon>Bacillati</taxon>
        <taxon>Cyanobacteriota</taxon>
        <taxon>Cyanophyceae</taxon>
        <taxon>Spirulinales</taxon>
        <taxon>Spirulinaceae</taxon>
        <taxon>Spirulina</taxon>
    </lineage>
</organism>